<keyword evidence="3" id="KW-1185">Reference proteome</keyword>
<accession>A0ABS6YPE5</accession>
<evidence type="ECO:0000313" key="3">
    <source>
        <dbReference type="Proteomes" id="UP001197114"/>
    </source>
</evidence>
<dbReference type="PANTHER" id="PTHR30399:SF1">
    <property type="entry name" value="UTP PYROPHOSPHATASE"/>
    <property type="match status" value="1"/>
</dbReference>
<dbReference type="Proteomes" id="UP001197114">
    <property type="component" value="Unassembled WGS sequence"/>
</dbReference>
<organism evidence="2 3">
    <name type="scientific">Streptomyces anatolicus</name>
    <dbReference type="NCBI Taxonomy" id="2675858"/>
    <lineage>
        <taxon>Bacteria</taxon>
        <taxon>Bacillati</taxon>
        <taxon>Actinomycetota</taxon>
        <taxon>Actinomycetes</taxon>
        <taxon>Kitasatosporales</taxon>
        <taxon>Streptomycetaceae</taxon>
        <taxon>Streptomyces</taxon>
    </lineage>
</organism>
<sequence length="233" mass="26860">MRVSPRRKRFALTVTPDASLVLHVPGERTAREAESFVRGHRSWLVTKLAERERVRPVNVAKRLVDGELFRYLGRTYRLALSDGEEADVRVRLMAGRLVMGRAVAEDPEAGRAALVDWYCRTGRVWTRHRLQPWAARMGVAEPRLEVRDLGQRWGSYRPPGEAGQRGLMSLGWPLFQLPMHLIDYVIAHELAHVAVPGHRADFWRLVRIALPEYEQRRADLDELGRRMWMGEIA</sequence>
<gene>
    <name evidence="2" type="ORF">GKQ77_17315</name>
</gene>
<dbReference type="PANTHER" id="PTHR30399">
    <property type="entry name" value="UNCHARACTERIZED PROTEIN YGJP"/>
    <property type="match status" value="1"/>
</dbReference>
<dbReference type="InterPro" id="IPR002725">
    <property type="entry name" value="YgjP-like_metallopeptidase"/>
</dbReference>
<evidence type="ECO:0000259" key="1">
    <source>
        <dbReference type="Pfam" id="PF01863"/>
    </source>
</evidence>
<proteinExistence type="predicted"/>
<protein>
    <submittedName>
        <fullName evidence="2">DUF45 domain-containing protein</fullName>
    </submittedName>
</protein>
<dbReference type="Pfam" id="PF01863">
    <property type="entry name" value="YgjP-like"/>
    <property type="match status" value="1"/>
</dbReference>
<comment type="caution">
    <text evidence="2">The sequence shown here is derived from an EMBL/GenBank/DDBJ whole genome shotgun (WGS) entry which is preliminary data.</text>
</comment>
<reference evidence="2 3" key="1">
    <citation type="submission" date="2019-11" db="EMBL/GenBank/DDBJ databases">
        <authorList>
            <person name="Ay H."/>
        </authorList>
    </citation>
    <scope>NUCLEOTIDE SEQUENCE [LARGE SCALE GENOMIC DNA]</scope>
    <source>
        <strain evidence="2 3">BG9H</strain>
    </source>
</reference>
<dbReference type="CDD" id="cd07344">
    <property type="entry name" value="M48_yhfN_like"/>
    <property type="match status" value="1"/>
</dbReference>
<dbReference type="EMBL" id="WMBF01000175">
    <property type="protein sequence ID" value="MBW5423303.1"/>
    <property type="molecule type" value="Genomic_DNA"/>
</dbReference>
<name>A0ABS6YPE5_9ACTN</name>
<feature type="domain" description="YgjP-like metallopeptidase" evidence="1">
    <location>
        <begin position="8"/>
        <end position="222"/>
    </location>
</feature>
<evidence type="ECO:0000313" key="2">
    <source>
        <dbReference type="EMBL" id="MBW5423303.1"/>
    </source>
</evidence>
<dbReference type="InterPro" id="IPR053136">
    <property type="entry name" value="UTP_pyrophosphatase-like"/>
</dbReference>
<dbReference type="Gene3D" id="3.30.2010.10">
    <property type="entry name" value="Metalloproteases ('zincins'), catalytic domain"/>
    <property type="match status" value="1"/>
</dbReference>